<name>A0A814RDS5_9BILA</name>
<accession>A0A814RDS5</accession>
<comment type="caution">
    <text evidence="2">The sequence shown here is derived from an EMBL/GenBank/DDBJ whole genome shotgun (WGS) entry which is preliminary data.</text>
</comment>
<gene>
    <name evidence="2" type="ORF">RFH988_LOCUS20924</name>
</gene>
<evidence type="ECO:0000313" key="3">
    <source>
        <dbReference type="Proteomes" id="UP000663882"/>
    </source>
</evidence>
<protein>
    <submittedName>
        <fullName evidence="2">Uncharacterized protein</fullName>
    </submittedName>
</protein>
<feature type="transmembrane region" description="Helical" evidence="1">
    <location>
        <begin position="19"/>
        <end position="36"/>
    </location>
</feature>
<keyword evidence="1" id="KW-0812">Transmembrane</keyword>
<keyword evidence="1" id="KW-1133">Transmembrane helix</keyword>
<evidence type="ECO:0000313" key="2">
    <source>
        <dbReference type="EMBL" id="CAF1132107.1"/>
    </source>
</evidence>
<reference evidence="2" key="1">
    <citation type="submission" date="2021-02" db="EMBL/GenBank/DDBJ databases">
        <authorList>
            <person name="Nowell W R."/>
        </authorList>
    </citation>
    <scope>NUCLEOTIDE SEQUENCE</scope>
</reference>
<keyword evidence="1" id="KW-0472">Membrane</keyword>
<dbReference type="Proteomes" id="UP000663882">
    <property type="component" value="Unassembled WGS sequence"/>
</dbReference>
<organism evidence="2 3">
    <name type="scientific">Rotaria sordida</name>
    <dbReference type="NCBI Taxonomy" id="392033"/>
    <lineage>
        <taxon>Eukaryota</taxon>
        <taxon>Metazoa</taxon>
        <taxon>Spiralia</taxon>
        <taxon>Gnathifera</taxon>
        <taxon>Rotifera</taxon>
        <taxon>Eurotatoria</taxon>
        <taxon>Bdelloidea</taxon>
        <taxon>Philodinida</taxon>
        <taxon>Philodinidae</taxon>
        <taxon>Rotaria</taxon>
    </lineage>
</organism>
<dbReference type="OrthoDB" id="9995434at2759"/>
<evidence type="ECO:0000256" key="1">
    <source>
        <dbReference type="SAM" id="Phobius"/>
    </source>
</evidence>
<dbReference type="EMBL" id="CAJNOO010001306">
    <property type="protein sequence ID" value="CAF1132107.1"/>
    <property type="molecule type" value="Genomic_DNA"/>
</dbReference>
<proteinExistence type="predicted"/>
<sequence>MNILGSSQPIGTRIRSDNYLLPGMILSDGLLVFLYYNKNFLKMKMEAGYYFDYEFVIPIENFCYDLRFIEFGRL</sequence>
<dbReference type="AlphaFoldDB" id="A0A814RDS5"/>